<name>A0A1I7X9A3_HETBA</name>
<evidence type="ECO:0000313" key="2">
    <source>
        <dbReference type="WBParaSite" id="Hba_14009"/>
    </source>
</evidence>
<sequence>MSIGGSHVRFSLCYIDDLLVDFSQQPQKSIQFVFQRLLVACGSECRSISVHAADVLLSAVGLVNLPPPPRRALDDHSACVLLALILKFATEEQPGRTHLELNGASALFTAVVDRVSSEIQKISEEGGSQLVPLIETILNKVKVIVHKSGFYANFIISVQIFQSVDQVHQCAFLVSLAVGDASFVVSSLLEQLLHNFFIKHVQSQFFIYY</sequence>
<evidence type="ECO:0000313" key="1">
    <source>
        <dbReference type="Proteomes" id="UP000095283"/>
    </source>
</evidence>
<dbReference type="Proteomes" id="UP000095283">
    <property type="component" value="Unplaced"/>
</dbReference>
<dbReference type="WBParaSite" id="Hba_14009">
    <property type="protein sequence ID" value="Hba_14009"/>
    <property type="gene ID" value="Hba_14009"/>
</dbReference>
<reference evidence="2" key="1">
    <citation type="submission" date="2016-11" db="UniProtKB">
        <authorList>
            <consortium name="WormBaseParasite"/>
        </authorList>
    </citation>
    <scope>IDENTIFICATION</scope>
</reference>
<dbReference type="AlphaFoldDB" id="A0A1I7X9A3"/>
<organism evidence="1 2">
    <name type="scientific">Heterorhabditis bacteriophora</name>
    <name type="common">Entomopathogenic nematode worm</name>
    <dbReference type="NCBI Taxonomy" id="37862"/>
    <lineage>
        <taxon>Eukaryota</taxon>
        <taxon>Metazoa</taxon>
        <taxon>Ecdysozoa</taxon>
        <taxon>Nematoda</taxon>
        <taxon>Chromadorea</taxon>
        <taxon>Rhabditida</taxon>
        <taxon>Rhabditina</taxon>
        <taxon>Rhabditomorpha</taxon>
        <taxon>Strongyloidea</taxon>
        <taxon>Heterorhabditidae</taxon>
        <taxon>Heterorhabditis</taxon>
    </lineage>
</organism>
<accession>A0A1I7X9A3</accession>
<protein>
    <submittedName>
        <fullName evidence="2">DCB domain-containing protein</fullName>
    </submittedName>
</protein>
<proteinExistence type="predicted"/>
<keyword evidence="1" id="KW-1185">Reference proteome</keyword>